<organism evidence="2 3">
    <name type="scientific">Plakobranchus ocellatus</name>
    <dbReference type="NCBI Taxonomy" id="259542"/>
    <lineage>
        <taxon>Eukaryota</taxon>
        <taxon>Metazoa</taxon>
        <taxon>Spiralia</taxon>
        <taxon>Lophotrochozoa</taxon>
        <taxon>Mollusca</taxon>
        <taxon>Gastropoda</taxon>
        <taxon>Heterobranchia</taxon>
        <taxon>Euthyneura</taxon>
        <taxon>Panpulmonata</taxon>
        <taxon>Sacoglossa</taxon>
        <taxon>Placobranchoidea</taxon>
        <taxon>Plakobranchidae</taxon>
        <taxon>Plakobranchus</taxon>
    </lineage>
</organism>
<comment type="caution">
    <text evidence="2">The sequence shown here is derived from an EMBL/GenBank/DDBJ whole genome shotgun (WGS) entry which is preliminary data.</text>
</comment>
<reference evidence="2 3" key="1">
    <citation type="journal article" date="2021" name="Elife">
        <title>Chloroplast acquisition without the gene transfer in kleptoplastic sea slugs, Plakobranchus ocellatus.</title>
        <authorList>
            <person name="Maeda T."/>
            <person name="Takahashi S."/>
            <person name="Yoshida T."/>
            <person name="Shimamura S."/>
            <person name="Takaki Y."/>
            <person name="Nagai Y."/>
            <person name="Toyoda A."/>
            <person name="Suzuki Y."/>
            <person name="Arimoto A."/>
            <person name="Ishii H."/>
            <person name="Satoh N."/>
            <person name="Nishiyama T."/>
            <person name="Hasebe M."/>
            <person name="Maruyama T."/>
            <person name="Minagawa J."/>
            <person name="Obokata J."/>
            <person name="Shigenobu S."/>
        </authorList>
    </citation>
    <scope>NUCLEOTIDE SEQUENCE [LARGE SCALE GENOMIC DNA]</scope>
</reference>
<name>A0AAV4DJ23_9GAST</name>
<keyword evidence="3" id="KW-1185">Reference proteome</keyword>
<feature type="compositionally biased region" description="Basic and acidic residues" evidence="1">
    <location>
        <begin position="838"/>
        <end position="863"/>
    </location>
</feature>
<accession>A0AAV4DJ23</accession>
<dbReference type="EMBL" id="BLXT01007928">
    <property type="protein sequence ID" value="GFO43995.1"/>
    <property type="molecule type" value="Genomic_DNA"/>
</dbReference>
<dbReference type="AlphaFoldDB" id="A0AAV4DJ23"/>
<feature type="region of interest" description="Disordered" evidence="1">
    <location>
        <begin position="488"/>
        <end position="654"/>
    </location>
</feature>
<feature type="compositionally biased region" description="Polar residues" evidence="1">
    <location>
        <begin position="879"/>
        <end position="888"/>
    </location>
</feature>
<feature type="region of interest" description="Disordered" evidence="1">
    <location>
        <begin position="304"/>
        <end position="330"/>
    </location>
</feature>
<sequence>MSRRNILDRRSSSGDRACERNKEWASGFGGPRWTGQGRLSLDIILPSTLPLPSEQPLNSDPWCLTCGEKVREVGEVGDKPCAVRLRRHGGSELCELFPRVLGVQVSDAYPSDCVCHKCERQLRRLGRYGNIILARNEASKIREQLEKNLASYGQAVIESGESAEYSVVEDSDISGRHHQQIGEYSFDSFSQGVVCDSASGYSKQNPLDSVGTRKKRPPLAGSGVGIGGLEGGHFRRGRSYESPSLKGRKLLRSDLSYRSSSLGCIPSEAAIDESVERELELKEGSRSTSSQHILHSLLSPVFDEGDLRRQARPRKRSRDSAAEDESETPCTTISLQVPSFAVNNHSETNERYFLNNEKDASRCYPVTPSDVGVAVENEHLVVEENIDCERDGSNSESSKTVTNQVSVDSINIHREGLLSHISCVQQDCSDTSTHTDTTEEYQSVAMASGEDKAKLVAARSESLDQSVSSSGRREKYKNRAKFFSLSFKSSEKSNKKSPSGIPVRSKQKNEAKSPERSEGVEATAEADKGKEGTGQDAGTPTHWSGRVNPFDKEKTPNGVDGETGETPVSPRSVLTDDSDLHASFDEDDMFGKGIVDLDEESSPVQHNPESSLDRTESMQADEELLQQIETANIPHGDNIPPSGFSSRQASVDDAAVSAMEQHINLKSQFKGAFYNIGSTEDLLQEFANEEEARKLKLVTTPSVDLIELPPFMTSRGATNEGQEKNVGEDEKASGKGKLLKYESLDLDIDNSNPFFTDVYSEYHRRVAAKEKAKGSSAGKVTASANLPEDEEKNKLLRSSGRPAVILERENEDDEPSSGETNPIADGNRNKCARSKKSGRADSIDRDNNTDKDTDTIKDGDAVQEKTTSLPGRDEVEGQSGKTTTNASVFKTEVTVKLSPNIEGDESSQSSASYRSATSSPDSQIKSGQGSEGIGQGPSKKEHEGDDVCDIFQCTRHFTAPQRHLLHAPCTLC</sequence>
<gene>
    <name evidence="2" type="ORF">PoB_007050000</name>
</gene>
<feature type="compositionally biased region" description="Low complexity" evidence="1">
    <location>
        <begin position="906"/>
        <end position="922"/>
    </location>
</feature>
<evidence type="ECO:0000313" key="2">
    <source>
        <dbReference type="EMBL" id="GFO43995.1"/>
    </source>
</evidence>
<evidence type="ECO:0000256" key="1">
    <source>
        <dbReference type="SAM" id="MobiDB-lite"/>
    </source>
</evidence>
<protein>
    <recommendedName>
        <fullName evidence="4">ZAD domain-containing protein</fullName>
    </recommendedName>
</protein>
<dbReference type="Proteomes" id="UP000735302">
    <property type="component" value="Unassembled WGS sequence"/>
</dbReference>
<feature type="region of interest" description="Disordered" evidence="1">
    <location>
        <begin position="205"/>
        <end position="242"/>
    </location>
</feature>
<feature type="compositionally biased region" description="Basic and acidic residues" evidence="1">
    <location>
        <begin position="721"/>
        <end position="734"/>
    </location>
</feature>
<feature type="compositionally biased region" description="Basic and acidic residues" evidence="1">
    <location>
        <begin position="507"/>
        <end position="533"/>
    </location>
</feature>
<feature type="compositionally biased region" description="Gly residues" evidence="1">
    <location>
        <begin position="222"/>
        <end position="231"/>
    </location>
</feature>
<proteinExistence type="predicted"/>
<feature type="region of interest" description="Disordered" evidence="1">
    <location>
        <begin position="766"/>
        <end position="944"/>
    </location>
</feature>
<feature type="region of interest" description="Disordered" evidence="1">
    <location>
        <begin position="709"/>
        <end position="734"/>
    </location>
</feature>
<evidence type="ECO:0008006" key="4">
    <source>
        <dbReference type="Google" id="ProtNLM"/>
    </source>
</evidence>
<evidence type="ECO:0000313" key="3">
    <source>
        <dbReference type="Proteomes" id="UP000735302"/>
    </source>
</evidence>